<accession>A0AA38MAW7</accession>
<comment type="caution">
    <text evidence="4">The sequence shown here is derived from an EMBL/GenBank/DDBJ whole genome shotgun (WGS) entry which is preliminary data.</text>
</comment>
<dbReference type="InterPro" id="IPR013602">
    <property type="entry name" value="Dynein_heavy_linker"/>
</dbReference>
<name>A0AA38MAW7_9CUCU</name>
<dbReference type="PANTHER" id="PTHR45703">
    <property type="entry name" value="DYNEIN HEAVY CHAIN"/>
    <property type="match status" value="1"/>
</dbReference>
<dbReference type="GO" id="GO:0007018">
    <property type="term" value="P:microtubule-based movement"/>
    <property type="evidence" value="ECO:0007669"/>
    <property type="project" value="InterPro"/>
</dbReference>
<proteinExistence type="inferred from homology"/>
<protein>
    <recommendedName>
        <fullName evidence="3">Dynein heavy chain linker domain-containing protein</fullName>
    </recommendedName>
</protein>
<evidence type="ECO:0000256" key="2">
    <source>
        <dbReference type="SAM" id="Coils"/>
    </source>
</evidence>
<reference evidence="4" key="1">
    <citation type="journal article" date="2023" name="G3 (Bethesda)">
        <title>Whole genome assemblies of Zophobas morio and Tenebrio molitor.</title>
        <authorList>
            <person name="Kaur S."/>
            <person name="Stinson S.A."/>
            <person name="diCenzo G.C."/>
        </authorList>
    </citation>
    <scope>NUCLEOTIDE SEQUENCE</scope>
    <source>
        <strain evidence="4">QUZm001</strain>
    </source>
</reference>
<dbReference type="GO" id="GO:0051959">
    <property type="term" value="F:dynein light intermediate chain binding"/>
    <property type="evidence" value="ECO:0007669"/>
    <property type="project" value="InterPro"/>
</dbReference>
<dbReference type="GO" id="GO:0045505">
    <property type="term" value="F:dynein intermediate chain binding"/>
    <property type="evidence" value="ECO:0007669"/>
    <property type="project" value="InterPro"/>
</dbReference>
<dbReference type="EMBL" id="JALNTZ010000006">
    <property type="protein sequence ID" value="KAJ3649207.1"/>
    <property type="molecule type" value="Genomic_DNA"/>
</dbReference>
<evidence type="ECO:0000259" key="3">
    <source>
        <dbReference type="Pfam" id="PF08393"/>
    </source>
</evidence>
<dbReference type="FunFam" id="1.10.287.2620:FF:000004">
    <property type="entry name" value="Dynein axonemal heavy chain 17"/>
    <property type="match status" value="1"/>
</dbReference>
<dbReference type="InterPro" id="IPR026983">
    <property type="entry name" value="DHC"/>
</dbReference>
<feature type="coiled-coil region" evidence="2">
    <location>
        <begin position="12"/>
        <end position="46"/>
    </location>
</feature>
<evidence type="ECO:0000313" key="4">
    <source>
        <dbReference type="EMBL" id="KAJ3649207.1"/>
    </source>
</evidence>
<dbReference type="InterPro" id="IPR042222">
    <property type="entry name" value="Dynein_2_N"/>
</dbReference>
<comment type="similarity">
    <text evidence="1">Belongs to the dynein heavy chain family.</text>
</comment>
<dbReference type="Proteomes" id="UP001168821">
    <property type="component" value="Unassembled WGS sequence"/>
</dbReference>
<dbReference type="Gene3D" id="1.20.140.100">
    <property type="entry name" value="Dynein heavy chain, N-terminal domain 2"/>
    <property type="match status" value="1"/>
</dbReference>
<dbReference type="Gene3D" id="1.10.287.2620">
    <property type="match status" value="1"/>
</dbReference>
<keyword evidence="2" id="KW-0175">Coiled coil</keyword>
<evidence type="ECO:0000313" key="5">
    <source>
        <dbReference type="Proteomes" id="UP001168821"/>
    </source>
</evidence>
<evidence type="ECO:0000256" key="1">
    <source>
        <dbReference type="ARBA" id="ARBA00008887"/>
    </source>
</evidence>
<feature type="domain" description="Dynein heavy chain linker" evidence="3">
    <location>
        <begin position="54"/>
        <end position="354"/>
    </location>
</feature>
<dbReference type="AlphaFoldDB" id="A0AA38MAW7"/>
<sequence>MFKKLPFFNWNCKNVYKLLDKTNGELVELEAEMVKLQEQVNLFELTLPEFKPMNSARKEIRQIKQLWDYVFIFRSCIDEWKKTPWKKIDVEAMEMEYKKFAKEVRQMDKELKVRDVYVQLEAAIKNMMTSLRAVTELQNPAIRERHWKQLMQATKVRFVMDDSTTLSELLALNLHEYEDEVKNIVDKSVKEMAMEKILKELNATWVNMSFATEVHERTNLKLLVTSEELIETLEENQVALQNMMTSKFIDFFLDEVSDWQKKLSNADQVIQVFFEVQHKWCYLESIFIGSEDIRSQLPEDSKRFEKIDRDFREVLNEMLKDLNVIRATNKPRLYDKLDGILSQLILCEKALNDYSWIRRGWHSHDSILCLPQIC</sequence>
<dbReference type="GO" id="GO:0030286">
    <property type="term" value="C:dynein complex"/>
    <property type="evidence" value="ECO:0007669"/>
    <property type="project" value="InterPro"/>
</dbReference>
<dbReference type="PANTHER" id="PTHR45703:SF8">
    <property type="entry name" value="DYNEINS HEAVY CHAIN"/>
    <property type="match status" value="1"/>
</dbReference>
<keyword evidence="5" id="KW-1185">Reference proteome</keyword>
<organism evidence="4 5">
    <name type="scientific">Zophobas morio</name>
    <dbReference type="NCBI Taxonomy" id="2755281"/>
    <lineage>
        <taxon>Eukaryota</taxon>
        <taxon>Metazoa</taxon>
        <taxon>Ecdysozoa</taxon>
        <taxon>Arthropoda</taxon>
        <taxon>Hexapoda</taxon>
        <taxon>Insecta</taxon>
        <taxon>Pterygota</taxon>
        <taxon>Neoptera</taxon>
        <taxon>Endopterygota</taxon>
        <taxon>Coleoptera</taxon>
        <taxon>Polyphaga</taxon>
        <taxon>Cucujiformia</taxon>
        <taxon>Tenebrionidae</taxon>
        <taxon>Zophobas</taxon>
    </lineage>
</organism>
<gene>
    <name evidence="4" type="ORF">Zmor_020962</name>
</gene>
<dbReference type="Pfam" id="PF08393">
    <property type="entry name" value="DHC_N2"/>
    <property type="match status" value="1"/>
</dbReference>
<dbReference type="FunFam" id="1.20.140.100:FF:000001">
    <property type="entry name" value="dynein heavy chain 17, axonemal"/>
    <property type="match status" value="1"/>
</dbReference>